<dbReference type="AlphaFoldDB" id="A0A6J8EFH6"/>
<keyword evidence="2" id="KW-1185">Reference proteome</keyword>
<gene>
    <name evidence="1" type="ORF">MCOR_51727</name>
</gene>
<evidence type="ECO:0000313" key="2">
    <source>
        <dbReference type="Proteomes" id="UP000507470"/>
    </source>
</evidence>
<evidence type="ECO:0000313" key="1">
    <source>
        <dbReference type="EMBL" id="CAC5419384.1"/>
    </source>
</evidence>
<name>A0A6J8EFH6_MYTCO</name>
<dbReference type="Proteomes" id="UP000507470">
    <property type="component" value="Unassembled WGS sequence"/>
</dbReference>
<accession>A0A6J8EFH6</accession>
<protein>
    <submittedName>
        <fullName evidence="1">Uncharacterized protein</fullName>
    </submittedName>
</protein>
<dbReference type="EMBL" id="CACVKT020009028">
    <property type="protein sequence ID" value="CAC5419384.1"/>
    <property type="molecule type" value="Genomic_DNA"/>
</dbReference>
<reference evidence="1 2" key="1">
    <citation type="submission" date="2020-06" db="EMBL/GenBank/DDBJ databases">
        <authorList>
            <person name="Li R."/>
            <person name="Bekaert M."/>
        </authorList>
    </citation>
    <scope>NUCLEOTIDE SEQUENCE [LARGE SCALE GENOMIC DNA]</scope>
    <source>
        <strain evidence="2">wild</strain>
    </source>
</reference>
<sequence length="157" mass="18364">MNSEHVAPKSTDLNRYVIYGLDVFAGSLSHKNLVASLSFLPICICRNACSEESEVVAFFLARNLIRIPEISFITDIDNDMLDIHKDILEKHNDILDLHNDILNIHNDIQVIHKDMLEIYNDMLDIHNDMLDKHSDMWDKYIDMWDMHNDMLDIHNVM</sequence>
<organism evidence="1 2">
    <name type="scientific">Mytilus coruscus</name>
    <name type="common">Sea mussel</name>
    <dbReference type="NCBI Taxonomy" id="42192"/>
    <lineage>
        <taxon>Eukaryota</taxon>
        <taxon>Metazoa</taxon>
        <taxon>Spiralia</taxon>
        <taxon>Lophotrochozoa</taxon>
        <taxon>Mollusca</taxon>
        <taxon>Bivalvia</taxon>
        <taxon>Autobranchia</taxon>
        <taxon>Pteriomorphia</taxon>
        <taxon>Mytilida</taxon>
        <taxon>Mytiloidea</taxon>
        <taxon>Mytilidae</taxon>
        <taxon>Mytilinae</taxon>
        <taxon>Mytilus</taxon>
    </lineage>
</organism>
<proteinExistence type="predicted"/>